<keyword evidence="3" id="KW-0238">DNA-binding</keyword>
<dbReference type="OrthoDB" id="1057335at2759"/>
<dbReference type="AlphaFoldDB" id="R0H400"/>
<sequence length="401" mass="46670">MRKLKLSLIADERSRKTTFMKRKKGMIKKLHELTTLCGVQACGVIYSPYLPAPEVWPSKEGVEEVVTKFMEMPMAAKTKKMMNQDTYLREQITKTKEQVEKLTSENRDLEVKQFMFDCLEGKMLEYRYGAKDLHDLHCYINYYIEQLTRRMKILEENGESSSFPPLSVGAADLDPLAIADFPVNVNASAISVASEFFDHIQYQNMNMNQNLQEPVQNLQEPVQNLQESVQYLQEPVQYLQEPVQYQQEPVQYLQESVQYLHEPVQYLHEPVQYLQEPVQYQQEPVQYQAFPDRNGHIQEEVYNNMTWNPNMNLDLSHNLNLNLDLNLSQYLNQENSFKDMMVEQNVGYAGGYARIPFIDGNHSNYHQQPTVDLDITNHMPFITSSTTSTLGAYASYNNSYM</sequence>
<dbReference type="GO" id="GO:0045944">
    <property type="term" value="P:positive regulation of transcription by RNA polymerase II"/>
    <property type="evidence" value="ECO:0007669"/>
    <property type="project" value="InterPro"/>
</dbReference>
<feature type="domain" description="MADS-box" evidence="6">
    <location>
        <begin position="1"/>
        <end position="47"/>
    </location>
</feature>
<evidence type="ECO:0000256" key="3">
    <source>
        <dbReference type="ARBA" id="ARBA00023125"/>
    </source>
</evidence>
<comment type="subcellular location">
    <subcellularLocation>
        <location evidence="1">Nucleus</location>
    </subcellularLocation>
</comment>
<dbReference type="SMART" id="SM00432">
    <property type="entry name" value="MADS"/>
    <property type="match status" value="1"/>
</dbReference>
<dbReference type="GO" id="GO:0046983">
    <property type="term" value="F:protein dimerization activity"/>
    <property type="evidence" value="ECO:0007669"/>
    <property type="project" value="InterPro"/>
</dbReference>
<dbReference type="CDD" id="cd00266">
    <property type="entry name" value="MADS_SRF_like"/>
    <property type="match status" value="1"/>
</dbReference>
<dbReference type="Proteomes" id="UP000029121">
    <property type="component" value="Unassembled WGS sequence"/>
</dbReference>
<evidence type="ECO:0000313" key="8">
    <source>
        <dbReference type="Proteomes" id="UP000029121"/>
    </source>
</evidence>
<dbReference type="Pfam" id="PF00319">
    <property type="entry name" value="SRF-TF"/>
    <property type="match status" value="1"/>
</dbReference>
<dbReference type="GO" id="GO:0005634">
    <property type="term" value="C:nucleus"/>
    <property type="evidence" value="ECO:0007669"/>
    <property type="project" value="UniProtKB-SubCell"/>
</dbReference>
<dbReference type="PANTHER" id="PTHR11945">
    <property type="entry name" value="MADS BOX PROTEIN"/>
    <property type="match status" value="1"/>
</dbReference>
<dbReference type="InterPro" id="IPR002100">
    <property type="entry name" value="TF_MADSbox"/>
</dbReference>
<dbReference type="Gene3D" id="3.40.1810.10">
    <property type="entry name" value="Transcription factor, MADS-box"/>
    <property type="match status" value="1"/>
</dbReference>
<organism evidence="7 8">
    <name type="scientific">Capsella rubella</name>
    <dbReference type="NCBI Taxonomy" id="81985"/>
    <lineage>
        <taxon>Eukaryota</taxon>
        <taxon>Viridiplantae</taxon>
        <taxon>Streptophyta</taxon>
        <taxon>Embryophyta</taxon>
        <taxon>Tracheophyta</taxon>
        <taxon>Spermatophyta</taxon>
        <taxon>Magnoliopsida</taxon>
        <taxon>eudicotyledons</taxon>
        <taxon>Gunneridae</taxon>
        <taxon>Pentapetalae</taxon>
        <taxon>rosids</taxon>
        <taxon>malvids</taxon>
        <taxon>Brassicales</taxon>
        <taxon>Brassicaceae</taxon>
        <taxon>Camelineae</taxon>
        <taxon>Capsella</taxon>
    </lineage>
</organism>
<dbReference type="PRINTS" id="PR00404">
    <property type="entry name" value="MADSDOMAIN"/>
</dbReference>
<evidence type="ECO:0000256" key="4">
    <source>
        <dbReference type="ARBA" id="ARBA00023163"/>
    </source>
</evidence>
<evidence type="ECO:0000256" key="5">
    <source>
        <dbReference type="ARBA" id="ARBA00023242"/>
    </source>
</evidence>
<evidence type="ECO:0000259" key="6">
    <source>
        <dbReference type="PROSITE" id="PS50066"/>
    </source>
</evidence>
<proteinExistence type="predicted"/>
<reference evidence="8" key="1">
    <citation type="journal article" date="2013" name="Nat. Genet.">
        <title>The Capsella rubella genome and the genomic consequences of rapid mating system evolution.</title>
        <authorList>
            <person name="Slotte T."/>
            <person name="Hazzouri K.M."/>
            <person name="Agren J.A."/>
            <person name="Koenig D."/>
            <person name="Maumus F."/>
            <person name="Guo Y.L."/>
            <person name="Steige K."/>
            <person name="Platts A.E."/>
            <person name="Escobar J.S."/>
            <person name="Newman L.K."/>
            <person name="Wang W."/>
            <person name="Mandakova T."/>
            <person name="Vello E."/>
            <person name="Smith L.M."/>
            <person name="Henz S.R."/>
            <person name="Steffen J."/>
            <person name="Takuno S."/>
            <person name="Brandvain Y."/>
            <person name="Coop G."/>
            <person name="Andolfatto P."/>
            <person name="Hu T.T."/>
            <person name="Blanchette M."/>
            <person name="Clark R.M."/>
            <person name="Quesneville H."/>
            <person name="Nordborg M."/>
            <person name="Gaut B.S."/>
            <person name="Lysak M.A."/>
            <person name="Jenkins J."/>
            <person name="Grimwood J."/>
            <person name="Chapman J."/>
            <person name="Prochnik S."/>
            <person name="Shu S."/>
            <person name="Rokhsar D."/>
            <person name="Schmutz J."/>
            <person name="Weigel D."/>
            <person name="Wright S.I."/>
        </authorList>
    </citation>
    <scope>NUCLEOTIDE SEQUENCE [LARGE SCALE GENOMIC DNA]</scope>
    <source>
        <strain evidence="8">cv. Monte Gargano</strain>
    </source>
</reference>
<dbReference type="InterPro" id="IPR036879">
    <property type="entry name" value="TF_MADSbox_sf"/>
</dbReference>
<dbReference type="eggNOG" id="KOG0014">
    <property type="taxonomic scope" value="Eukaryota"/>
</dbReference>
<dbReference type="KEGG" id="crb:17883820"/>
<keyword evidence="2" id="KW-0805">Transcription regulation</keyword>
<keyword evidence="5" id="KW-0539">Nucleus</keyword>
<keyword evidence="4" id="KW-0804">Transcription</keyword>
<evidence type="ECO:0000313" key="7">
    <source>
        <dbReference type="EMBL" id="EOA19410.1"/>
    </source>
</evidence>
<accession>R0H400</accession>
<dbReference type="GO" id="GO:0000978">
    <property type="term" value="F:RNA polymerase II cis-regulatory region sequence-specific DNA binding"/>
    <property type="evidence" value="ECO:0007669"/>
    <property type="project" value="TreeGrafter"/>
</dbReference>
<name>R0H400_9BRAS</name>
<dbReference type="GO" id="GO:0000981">
    <property type="term" value="F:DNA-binding transcription factor activity, RNA polymerase II-specific"/>
    <property type="evidence" value="ECO:0007669"/>
    <property type="project" value="InterPro"/>
</dbReference>
<dbReference type="PANTHER" id="PTHR11945:SF788">
    <property type="entry name" value="AGAMOUS-LIKE-34-RELATED"/>
    <property type="match status" value="1"/>
</dbReference>
<dbReference type="PROSITE" id="PS50066">
    <property type="entry name" value="MADS_BOX_2"/>
    <property type="match status" value="1"/>
</dbReference>
<dbReference type="FunFam" id="3.40.1810.10:FF:000024">
    <property type="entry name" value="Agamous-like MADS-box protein AGL80"/>
    <property type="match status" value="1"/>
</dbReference>
<gene>
    <name evidence="7" type="ORF">CARUB_v10001114mg</name>
</gene>
<evidence type="ECO:0000256" key="1">
    <source>
        <dbReference type="ARBA" id="ARBA00004123"/>
    </source>
</evidence>
<dbReference type="SUPFAM" id="SSF55455">
    <property type="entry name" value="SRF-like"/>
    <property type="match status" value="1"/>
</dbReference>
<keyword evidence="8" id="KW-1185">Reference proteome</keyword>
<evidence type="ECO:0000256" key="2">
    <source>
        <dbReference type="ARBA" id="ARBA00023015"/>
    </source>
</evidence>
<dbReference type="EMBL" id="KB870810">
    <property type="protein sequence ID" value="EOA19410.1"/>
    <property type="molecule type" value="Genomic_DNA"/>
</dbReference>
<dbReference type="InterPro" id="IPR033897">
    <property type="entry name" value="SRF-like_MADS-box"/>
</dbReference>
<protein>
    <recommendedName>
        <fullName evidence="6">MADS-box domain-containing protein</fullName>
    </recommendedName>
</protein>